<evidence type="ECO:0000259" key="8">
    <source>
        <dbReference type="Pfam" id="PF01636"/>
    </source>
</evidence>
<dbReference type="EMBL" id="JAAMOD010000214">
    <property type="protein sequence ID" value="KAF5235052.1"/>
    <property type="molecule type" value="Genomic_DNA"/>
</dbReference>
<feature type="binding site" evidence="7">
    <location>
        <position position="584"/>
    </location>
    <ligand>
        <name>Zn(2+)</name>
        <dbReference type="ChEBI" id="CHEBI:29105"/>
    </ligand>
</feature>
<dbReference type="Gene3D" id="3.90.1200.10">
    <property type="match status" value="1"/>
</dbReference>
<accession>A0AAN5Z859</accession>
<dbReference type="AlphaFoldDB" id="A0AAN5Z859"/>
<evidence type="ECO:0000256" key="1">
    <source>
        <dbReference type="ARBA" id="ARBA00022688"/>
    </source>
</evidence>
<dbReference type="Pfam" id="PF05019">
    <property type="entry name" value="Coq4"/>
    <property type="match status" value="1"/>
</dbReference>
<comment type="subcellular location">
    <subcellularLocation>
        <location evidence="7">Mitochondrion inner membrane</location>
        <topology evidence="7">Peripheral membrane protein</topology>
        <orientation evidence="7">Matrix side</orientation>
    </subcellularLocation>
</comment>
<dbReference type="PANTHER" id="PTHR12922">
    <property type="entry name" value="UBIQUINONE BIOSYNTHESIS PROTEIN"/>
    <property type="match status" value="1"/>
</dbReference>
<dbReference type="Gene3D" id="3.30.200.20">
    <property type="entry name" value="Phosphorylase Kinase, domain 1"/>
    <property type="match status" value="1"/>
</dbReference>
<dbReference type="GO" id="GO:0008270">
    <property type="term" value="F:zinc ion binding"/>
    <property type="evidence" value="ECO:0007669"/>
    <property type="project" value="UniProtKB-UniRule"/>
</dbReference>
<sequence>MSNASTISSSGSSEIDTELFGPLAAISEDSLIKLACRIGQDVLNIPSDDAGEARFLKRICGSYNIVHVMKVGTTKLIIRVPATGWGAGMTKAAANALESQVATMRLIRRKTQMPVPEVYTFDTTNNNEISAPFICMSFIPGETVLHVWLDDSLEETSRDNLRLNILTSIAKSMAQLSSLNFDRIGSIMEEEEGTLGPTFDWDVQTDGSVRVIATRTYVSVTEYLACQMDLGHDKNPWDRASRKMVEALVQSSPDLDSHSRFVLCPPDFDSQNILVDPNSGNVTGFIDWDLAQTMPPHIGYARYPGLITRDWDPLMYGYPVVETEDSPETLQRYREHYNIKLGEALYWKGDWKFTKNSHISEAVWNAALNSLIRMGIVSKFVATALGIQQQGDALSVLYDIADDGYSQQDWDNLKMERTLPRSIGSAYRRTLVRAVNCTSCSSRSFTSNRPPPLYEGHVPLTRVERAGLAIGASVMSFFNPYRHDLIAATGEATATPYFIYRLRDAMLADPTGRRILRARPRISSKTLSLDALRAMPENSVGRAYIGWLDREGVSPDTRASVRYIDNEECAYVMQRYRECHDFYHALTGLPIVREGEVALKAFEFANTLLPMTGLSIFAAATMKRSERQRFASTYLPWALKNGARSKEIINVFWEERLEEDVNNVRKELGIEQPPDMRDIRKREKEEKKRLKELREQGL</sequence>
<comment type="pathway">
    <text evidence="7">Cofactor biosynthesis; ubiquinone biosynthesis.</text>
</comment>
<evidence type="ECO:0000256" key="4">
    <source>
        <dbReference type="ARBA" id="ARBA00023136"/>
    </source>
</evidence>
<comment type="similarity">
    <text evidence="7">Belongs to the COQ4 family.</text>
</comment>
<dbReference type="SUPFAM" id="SSF56112">
    <property type="entry name" value="Protein kinase-like (PK-like)"/>
    <property type="match status" value="1"/>
</dbReference>
<dbReference type="InterPro" id="IPR011009">
    <property type="entry name" value="Kinase-like_dom_sf"/>
</dbReference>
<feature type="domain" description="Aminoglycoside phosphotransferase" evidence="8">
    <location>
        <begin position="92"/>
        <end position="298"/>
    </location>
</feature>
<keyword evidence="7" id="KW-0862">Zinc</keyword>
<evidence type="ECO:0000256" key="5">
    <source>
        <dbReference type="ARBA" id="ARBA00023239"/>
    </source>
</evidence>
<evidence type="ECO:0000313" key="9">
    <source>
        <dbReference type="EMBL" id="KAF5235052.1"/>
    </source>
</evidence>
<evidence type="ECO:0000313" key="10">
    <source>
        <dbReference type="Proteomes" id="UP000537989"/>
    </source>
</evidence>
<comment type="function">
    <text evidence="7">Lyase that catalyzes the C1-decarboxylation of 4-hydroxy-3-methoxy-5-(all-trans-polyprenyl)benzoic acid into 2-methoxy-6-(all-trans-polyprenyl)phenol during ubiquinone biosynthesis.</text>
</comment>
<evidence type="ECO:0000256" key="3">
    <source>
        <dbReference type="ARBA" id="ARBA00023128"/>
    </source>
</evidence>
<proteinExistence type="inferred from homology"/>
<keyword evidence="7" id="KW-0479">Metal-binding</keyword>
<dbReference type="Proteomes" id="UP000537989">
    <property type="component" value="Unassembled WGS sequence"/>
</dbReference>
<keyword evidence="1 7" id="KW-0831">Ubiquinone biosynthesis</keyword>
<keyword evidence="2 7" id="KW-0999">Mitochondrion inner membrane</keyword>
<dbReference type="PANTHER" id="PTHR12922:SF7">
    <property type="entry name" value="UBIQUINONE BIOSYNTHESIS PROTEIN COQ4 HOMOLOG, MITOCHONDRIAL"/>
    <property type="match status" value="1"/>
</dbReference>
<dbReference type="InterPro" id="IPR027540">
    <property type="entry name" value="Coq4_euk"/>
</dbReference>
<evidence type="ECO:0000256" key="6">
    <source>
        <dbReference type="ARBA" id="ARBA00081568"/>
    </source>
</evidence>
<comment type="catalytic activity">
    <reaction evidence="7">
        <text>a 4-hydroxy-3-methoxy-5-(all-trans-polyprenyl)benzoate + H(+) = a 2-methoxy-6-(all-trans-polyprenyl)phenol + CO2</text>
        <dbReference type="Rhea" id="RHEA:81179"/>
        <dbReference type="Rhea" id="RHEA-COMP:9551"/>
        <dbReference type="Rhea" id="RHEA-COMP:10931"/>
        <dbReference type="ChEBI" id="CHEBI:15378"/>
        <dbReference type="ChEBI" id="CHEBI:16526"/>
        <dbReference type="ChEBI" id="CHEBI:62731"/>
        <dbReference type="ChEBI" id="CHEBI:84443"/>
        <dbReference type="EC" id="4.1.1.130"/>
    </reaction>
</comment>
<evidence type="ECO:0000256" key="7">
    <source>
        <dbReference type="HAMAP-Rule" id="MF_03111"/>
    </source>
</evidence>
<reference evidence="9 10" key="1">
    <citation type="submission" date="2020-02" db="EMBL/GenBank/DDBJ databases">
        <title>Identification and distribution of gene clusters putatively required for synthesis of sphingolipid metabolism inhibitors in phylogenetically diverse species of the filamentous fungus Fusarium.</title>
        <authorList>
            <person name="Kim H.-S."/>
            <person name="Busman M."/>
            <person name="Brown D.W."/>
            <person name="Divon H."/>
            <person name="Uhlig S."/>
            <person name="Proctor R.H."/>
        </authorList>
    </citation>
    <scope>NUCLEOTIDE SEQUENCE [LARGE SCALE GENOMIC DNA]</scope>
    <source>
        <strain evidence="9 10">NRRL 2903</strain>
    </source>
</reference>
<dbReference type="HAMAP" id="MF_03111">
    <property type="entry name" value="Coq4"/>
    <property type="match status" value="1"/>
</dbReference>
<feature type="binding site" evidence="7">
    <location>
        <position position="596"/>
    </location>
    <ligand>
        <name>Zn(2+)</name>
        <dbReference type="ChEBI" id="CHEBI:29105"/>
    </ligand>
</feature>
<dbReference type="Pfam" id="PF01636">
    <property type="entry name" value="APH"/>
    <property type="match status" value="1"/>
</dbReference>
<feature type="binding site" evidence="7">
    <location>
        <position position="581"/>
    </location>
    <ligand>
        <name>Zn(2+)</name>
        <dbReference type="ChEBI" id="CHEBI:29105"/>
    </ligand>
</feature>
<evidence type="ECO:0000256" key="2">
    <source>
        <dbReference type="ARBA" id="ARBA00022792"/>
    </source>
</evidence>
<dbReference type="InterPro" id="IPR007715">
    <property type="entry name" value="Coq4"/>
</dbReference>
<comment type="caution">
    <text evidence="9">The sequence shown here is derived from an EMBL/GenBank/DDBJ whole genome shotgun (WGS) entry which is preliminary data.</text>
</comment>
<dbReference type="GO" id="GO:0120539">
    <property type="term" value="F:4-hydroxy-3-methoxy-5-polyprenylbenzoate decarboxylase activity"/>
    <property type="evidence" value="ECO:0007669"/>
    <property type="project" value="UniProtKB-EC"/>
</dbReference>
<dbReference type="InterPro" id="IPR002575">
    <property type="entry name" value="Aminoglycoside_PTrfase"/>
</dbReference>
<protein>
    <recommendedName>
        <fullName evidence="6">4-hydroxy-3-methoxy-5-polyprenylbenzoate decarboxylase</fullName>
    </recommendedName>
</protein>
<organism evidence="9 10">
    <name type="scientific">Fusarium austroamericanum</name>
    <dbReference type="NCBI Taxonomy" id="282268"/>
    <lineage>
        <taxon>Eukaryota</taxon>
        <taxon>Fungi</taxon>
        <taxon>Dikarya</taxon>
        <taxon>Ascomycota</taxon>
        <taxon>Pezizomycotina</taxon>
        <taxon>Sordariomycetes</taxon>
        <taxon>Hypocreomycetidae</taxon>
        <taxon>Hypocreales</taxon>
        <taxon>Nectriaceae</taxon>
        <taxon>Fusarium</taxon>
    </lineage>
</organism>
<gene>
    <name evidence="7" type="primary">COQ4</name>
    <name evidence="9" type="ORF">FAUST_7320</name>
</gene>
<keyword evidence="4 7" id="KW-0472">Membrane</keyword>
<feature type="binding site" evidence="7">
    <location>
        <position position="580"/>
    </location>
    <ligand>
        <name>Zn(2+)</name>
        <dbReference type="ChEBI" id="CHEBI:29105"/>
    </ligand>
</feature>
<keyword evidence="5 7" id="KW-0456">Lyase</keyword>
<keyword evidence="10" id="KW-1185">Reference proteome</keyword>
<keyword evidence="3 7" id="KW-0496">Mitochondrion</keyword>
<dbReference type="GO" id="GO:0031314">
    <property type="term" value="C:extrinsic component of mitochondrial inner membrane"/>
    <property type="evidence" value="ECO:0007669"/>
    <property type="project" value="UniProtKB-UniRule"/>
</dbReference>
<name>A0AAN5Z859_FUSAU</name>
<comment type="cofactor">
    <cofactor evidence="7">
        <name>Zn(2+)</name>
        <dbReference type="ChEBI" id="CHEBI:29105"/>
    </cofactor>
</comment>
<comment type="subunit">
    <text evidence="7">Component of a multi-subunit COQ enzyme complex, composed of at least COQ3, COQ4, COQ5, COQ6, COQ7 and COQ9.</text>
</comment>